<dbReference type="EMBL" id="ONZQ02000002">
    <property type="protein sequence ID" value="SPN99172.1"/>
    <property type="molecule type" value="Genomic_DNA"/>
</dbReference>
<sequence>MDKIEETEAMDDIAASAIHAGHGDGADTVFTFNGNLISVSVFPPTARRRKTAATSAQKIALSRIVLLIYFQGPLCAKTTTSLTSSRMRSFSLSDQPLSSPNPKF</sequence>
<feature type="region of interest" description="Disordered" evidence="1">
    <location>
        <begin position="80"/>
        <end position="104"/>
    </location>
</feature>
<dbReference type="AlphaFoldDB" id="A0AAE8MS19"/>
<evidence type="ECO:0000256" key="1">
    <source>
        <dbReference type="SAM" id="MobiDB-lite"/>
    </source>
</evidence>
<comment type="caution">
    <text evidence="2">The sequence shown here is derived from an EMBL/GenBank/DDBJ whole genome shotgun (WGS) entry which is preliminary data.</text>
</comment>
<dbReference type="Proteomes" id="UP001187682">
    <property type="component" value="Unassembled WGS sequence"/>
</dbReference>
<accession>A0AAE8MS19</accession>
<organism evidence="2 3">
    <name type="scientific">Cephalotrichum gorgonifer</name>
    <dbReference type="NCBI Taxonomy" id="2041049"/>
    <lineage>
        <taxon>Eukaryota</taxon>
        <taxon>Fungi</taxon>
        <taxon>Dikarya</taxon>
        <taxon>Ascomycota</taxon>
        <taxon>Pezizomycotina</taxon>
        <taxon>Sordariomycetes</taxon>
        <taxon>Hypocreomycetidae</taxon>
        <taxon>Microascales</taxon>
        <taxon>Microascaceae</taxon>
        <taxon>Cephalotrichum</taxon>
    </lineage>
</organism>
<name>A0AAE8MS19_9PEZI</name>
<feature type="compositionally biased region" description="Polar residues" evidence="1">
    <location>
        <begin position="94"/>
        <end position="104"/>
    </location>
</feature>
<keyword evidence="3" id="KW-1185">Reference proteome</keyword>
<evidence type="ECO:0000313" key="2">
    <source>
        <dbReference type="EMBL" id="SPN99172.1"/>
    </source>
</evidence>
<reference evidence="2" key="1">
    <citation type="submission" date="2018-03" db="EMBL/GenBank/DDBJ databases">
        <authorList>
            <person name="Guldener U."/>
        </authorList>
    </citation>
    <scope>NUCLEOTIDE SEQUENCE</scope>
</reference>
<feature type="compositionally biased region" description="Low complexity" evidence="1">
    <location>
        <begin position="80"/>
        <end position="93"/>
    </location>
</feature>
<proteinExistence type="predicted"/>
<protein>
    <submittedName>
        <fullName evidence="2">Uncharacterized protein</fullName>
    </submittedName>
</protein>
<evidence type="ECO:0000313" key="3">
    <source>
        <dbReference type="Proteomes" id="UP001187682"/>
    </source>
</evidence>
<gene>
    <name evidence="2" type="ORF">DNG_02207</name>
</gene>